<reference evidence="3" key="1">
    <citation type="journal article" date="2020" name="Fungal Divers.">
        <title>Resolving the Mortierellaceae phylogeny through synthesis of multi-gene phylogenetics and phylogenomics.</title>
        <authorList>
            <person name="Vandepol N."/>
            <person name="Liber J."/>
            <person name="Desiro A."/>
            <person name="Na H."/>
            <person name="Kennedy M."/>
            <person name="Barry K."/>
            <person name="Grigoriev I.V."/>
            <person name="Miller A.N."/>
            <person name="O'Donnell K."/>
            <person name="Stajich J.E."/>
            <person name="Bonito G."/>
        </authorList>
    </citation>
    <scope>NUCLEOTIDE SEQUENCE</scope>
    <source>
        <strain evidence="3">REB-010B</strain>
    </source>
</reference>
<evidence type="ECO:0000256" key="2">
    <source>
        <dbReference type="SAM" id="SignalP"/>
    </source>
</evidence>
<dbReference type="Proteomes" id="UP000738325">
    <property type="component" value="Unassembled WGS sequence"/>
</dbReference>
<dbReference type="AlphaFoldDB" id="A0A9P6UYF2"/>
<evidence type="ECO:0000256" key="1">
    <source>
        <dbReference type="SAM" id="Coils"/>
    </source>
</evidence>
<accession>A0A9P6UYF2</accession>
<comment type="caution">
    <text evidence="3">The sequence shown here is derived from an EMBL/GenBank/DDBJ whole genome shotgun (WGS) entry which is preliminary data.</text>
</comment>
<organism evidence="3 4">
    <name type="scientific">Dissophora globulifera</name>
    <dbReference type="NCBI Taxonomy" id="979702"/>
    <lineage>
        <taxon>Eukaryota</taxon>
        <taxon>Fungi</taxon>
        <taxon>Fungi incertae sedis</taxon>
        <taxon>Mucoromycota</taxon>
        <taxon>Mortierellomycotina</taxon>
        <taxon>Mortierellomycetes</taxon>
        <taxon>Mortierellales</taxon>
        <taxon>Mortierellaceae</taxon>
        <taxon>Dissophora</taxon>
    </lineage>
</organism>
<evidence type="ECO:0000313" key="3">
    <source>
        <dbReference type="EMBL" id="KAG0325410.1"/>
    </source>
</evidence>
<sequence length="169" mass="17808">MWCLIVVALLVGADVNGSTNSTPNTSPSGSLLREQSAQIDAQGADAVYAHLDTLYRQNEQQRAILTELFTGLGLKAGVSLSGASLSAPIPTPSSSTGSKGYSGSIELTSGSAMAMTSSDAGGSVHRQEVIGGGNTLERQLQMTVRENESLRRENETLKRELDRLRRGGN</sequence>
<dbReference type="EMBL" id="JAAAIP010000113">
    <property type="protein sequence ID" value="KAG0325410.1"/>
    <property type="molecule type" value="Genomic_DNA"/>
</dbReference>
<feature type="signal peptide" evidence="2">
    <location>
        <begin position="1"/>
        <end position="17"/>
    </location>
</feature>
<protein>
    <submittedName>
        <fullName evidence="3">Uncharacterized protein</fullName>
    </submittedName>
</protein>
<evidence type="ECO:0000313" key="4">
    <source>
        <dbReference type="Proteomes" id="UP000738325"/>
    </source>
</evidence>
<proteinExistence type="predicted"/>
<keyword evidence="4" id="KW-1185">Reference proteome</keyword>
<keyword evidence="2" id="KW-0732">Signal</keyword>
<gene>
    <name evidence="3" type="ORF">BGZ99_000657</name>
</gene>
<feature type="coiled-coil region" evidence="1">
    <location>
        <begin position="133"/>
        <end position="167"/>
    </location>
</feature>
<name>A0A9P6UYF2_9FUNG</name>
<feature type="chain" id="PRO_5040333390" evidence="2">
    <location>
        <begin position="18"/>
        <end position="169"/>
    </location>
</feature>
<keyword evidence="1" id="KW-0175">Coiled coil</keyword>
<dbReference type="OrthoDB" id="2398397at2759"/>